<keyword evidence="6 8" id="KW-0472">Membrane</keyword>
<evidence type="ECO:0000313" key="10">
    <source>
        <dbReference type="Proteomes" id="UP000628017"/>
    </source>
</evidence>
<sequence>MDKGKIAVGIFLLTILSLIFGYVVATAFLTFRDYGIRADLDFWLLAQNYLGMRTYRPEDFRLVNLIVGGFGLAGLLLSAVLSGNALTKFGRTQWQKPAHMRKNGFFNTPGSGFILGKLGKPKSNKAMISSKIYPHALIVAPTGRGKTTGFVIPNLLTFKGSAVVLDVKGENFEATARHRASQGDEIFRFAPTDWHDRRSHRYNPLLRIAELEDSDRQQMELQLLASLFLQADSDRVQGLLKGGIDLFVAAGLLAFERGRPTLGEIYQISASGGNKQKEFMKRRDEVQNRAAKLIFERLASTNNDTLTSYVSLLMTSGLDQWSNPAIDKATQVSDFDFRTIRKKPFSVFLVVSPNMVKPLAPLIRLFFSDLISSLQDKEPGPDEPWPVMIMLDEFNRLGKMPIVTDSIETLRSYKAHLAIVTQTIPALDEIYGENTRRALQGNAGVKLYLTPSDEKTVEELSKAVGKTTKRVVTRSRSIGRNPFEGRSMSERTEETSLLPEDEARRLPLDDVIIVVDAQMPIRAKRIKYYDDPFFKLISEAQTGGLPFPETTLTTDTAPDVAETGLEAPSAPAPMPEDGAGSEVAKKADRTITDRDASVALTSNQPHRATVKTSARKRKAKAVVQVTRDFEDRQGKFNLSVQQRLDIPDPAVVSDADLGALDAATNELAELEAVIVEEGQGVQKTYATA</sequence>
<dbReference type="InterPro" id="IPR051539">
    <property type="entry name" value="T4SS-coupling_protein"/>
</dbReference>
<evidence type="ECO:0000313" key="9">
    <source>
        <dbReference type="EMBL" id="GGA31873.1"/>
    </source>
</evidence>
<evidence type="ECO:0000256" key="2">
    <source>
        <dbReference type="ARBA" id="ARBA00008806"/>
    </source>
</evidence>
<keyword evidence="4 8" id="KW-0812">Transmembrane</keyword>
<comment type="similarity">
    <text evidence="2">Belongs to the VirD4/TraG family.</text>
</comment>
<dbReference type="EMBL" id="BMKA01000009">
    <property type="protein sequence ID" value="GGA31873.1"/>
    <property type="molecule type" value="Genomic_DNA"/>
</dbReference>
<dbReference type="PANTHER" id="PTHR37937:SF1">
    <property type="entry name" value="CONJUGATIVE TRANSFER: DNA TRANSPORT"/>
    <property type="match status" value="1"/>
</dbReference>
<dbReference type="PANTHER" id="PTHR37937">
    <property type="entry name" value="CONJUGATIVE TRANSFER: DNA TRANSPORT"/>
    <property type="match status" value="1"/>
</dbReference>
<comment type="subcellular location">
    <subcellularLocation>
        <location evidence="1">Cell membrane</location>
        <topology evidence="1">Multi-pass membrane protein</topology>
    </subcellularLocation>
</comment>
<dbReference type="InterPro" id="IPR003688">
    <property type="entry name" value="TraG/VirD4"/>
</dbReference>
<comment type="caution">
    <text evidence="9">The sequence shown here is derived from an EMBL/GenBank/DDBJ whole genome shotgun (WGS) entry which is preliminary data.</text>
</comment>
<reference evidence="9" key="1">
    <citation type="journal article" date="2014" name="Int. J. Syst. Evol. Microbiol.">
        <title>Complete genome sequence of Corynebacterium casei LMG S-19264T (=DSM 44701T), isolated from a smear-ripened cheese.</title>
        <authorList>
            <consortium name="US DOE Joint Genome Institute (JGI-PGF)"/>
            <person name="Walter F."/>
            <person name="Albersmeier A."/>
            <person name="Kalinowski J."/>
            <person name="Ruckert C."/>
        </authorList>
    </citation>
    <scope>NUCLEOTIDE SEQUENCE</scope>
    <source>
        <strain evidence="9">CGMCC 1.15880</strain>
    </source>
</reference>
<dbReference type="AlphaFoldDB" id="A0A916VTH7"/>
<reference evidence="9" key="2">
    <citation type="submission" date="2020-09" db="EMBL/GenBank/DDBJ databases">
        <authorList>
            <person name="Sun Q."/>
            <person name="Zhou Y."/>
        </authorList>
    </citation>
    <scope>NUCLEOTIDE SEQUENCE</scope>
    <source>
        <strain evidence="9">CGMCC 1.15880</strain>
    </source>
</reference>
<accession>A0A916VTH7</accession>
<evidence type="ECO:0000256" key="8">
    <source>
        <dbReference type="SAM" id="Phobius"/>
    </source>
</evidence>
<keyword evidence="10" id="KW-1185">Reference proteome</keyword>
<dbReference type="Proteomes" id="UP000628017">
    <property type="component" value="Unassembled WGS sequence"/>
</dbReference>
<dbReference type="InterPro" id="IPR027417">
    <property type="entry name" value="P-loop_NTPase"/>
</dbReference>
<name>A0A916VTH7_9RHOB</name>
<keyword evidence="3" id="KW-1003">Cell membrane</keyword>
<evidence type="ECO:0000256" key="7">
    <source>
        <dbReference type="SAM" id="MobiDB-lite"/>
    </source>
</evidence>
<keyword evidence="5 8" id="KW-1133">Transmembrane helix</keyword>
<dbReference type="Gene3D" id="3.40.50.300">
    <property type="entry name" value="P-loop containing nucleotide triphosphate hydrolases"/>
    <property type="match status" value="1"/>
</dbReference>
<organism evidence="9 10">
    <name type="scientific">Neptunicoccus cionae</name>
    <dbReference type="NCBI Taxonomy" id="2035344"/>
    <lineage>
        <taxon>Bacteria</taxon>
        <taxon>Pseudomonadati</taxon>
        <taxon>Pseudomonadota</taxon>
        <taxon>Alphaproteobacteria</taxon>
        <taxon>Rhodobacterales</taxon>
        <taxon>Paracoccaceae</taxon>
        <taxon>Neptunicoccus</taxon>
    </lineage>
</organism>
<evidence type="ECO:0000256" key="6">
    <source>
        <dbReference type="ARBA" id="ARBA00023136"/>
    </source>
</evidence>
<evidence type="ECO:0000256" key="5">
    <source>
        <dbReference type="ARBA" id="ARBA00022989"/>
    </source>
</evidence>
<evidence type="ECO:0000256" key="4">
    <source>
        <dbReference type="ARBA" id="ARBA00022692"/>
    </source>
</evidence>
<dbReference type="GO" id="GO:0005886">
    <property type="term" value="C:plasma membrane"/>
    <property type="evidence" value="ECO:0007669"/>
    <property type="project" value="UniProtKB-SubCell"/>
</dbReference>
<feature type="transmembrane region" description="Helical" evidence="8">
    <location>
        <begin position="6"/>
        <end position="31"/>
    </location>
</feature>
<dbReference type="RefSeq" id="WP_188678610.1">
    <property type="nucleotide sequence ID" value="NZ_BMKA01000009.1"/>
</dbReference>
<evidence type="ECO:0000256" key="3">
    <source>
        <dbReference type="ARBA" id="ARBA00022475"/>
    </source>
</evidence>
<feature type="transmembrane region" description="Helical" evidence="8">
    <location>
        <begin position="62"/>
        <end position="81"/>
    </location>
</feature>
<gene>
    <name evidence="9" type="ORF">GCM10011498_36340</name>
</gene>
<dbReference type="CDD" id="cd01127">
    <property type="entry name" value="TrwB_TraG_TraD_VirD4"/>
    <property type="match status" value="2"/>
</dbReference>
<dbReference type="Pfam" id="PF02534">
    <property type="entry name" value="T4SS-DNA_transf"/>
    <property type="match status" value="1"/>
</dbReference>
<dbReference type="SUPFAM" id="SSF52540">
    <property type="entry name" value="P-loop containing nucleoside triphosphate hydrolases"/>
    <property type="match status" value="1"/>
</dbReference>
<proteinExistence type="inferred from homology"/>
<feature type="region of interest" description="Disordered" evidence="7">
    <location>
        <begin position="477"/>
        <end position="501"/>
    </location>
</feature>
<evidence type="ECO:0000256" key="1">
    <source>
        <dbReference type="ARBA" id="ARBA00004651"/>
    </source>
</evidence>
<protein>
    <submittedName>
        <fullName evidence="9">Type IV secretion system protein VirD4</fullName>
    </submittedName>
</protein>